<gene>
    <name evidence="1" type="ORF">SYN_03462</name>
</gene>
<dbReference type="InParanoid" id="Q2LRU6"/>
<sequence>MDEYNEKRTRQGKCCQERTTMDTFRDGIKLFREKNLSEMAAA</sequence>
<dbReference type="Proteomes" id="UP000001933">
    <property type="component" value="Chromosome"/>
</dbReference>
<organism evidence="1 2">
    <name type="scientific">Syntrophus aciditrophicus (strain SB)</name>
    <dbReference type="NCBI Taxonomy" id="56780"/>
    <lineage>
        <taxon>Bacteria</taxon>
        <taxon>Pseudomonadati</taxon>
        <taxon>Thermodesulfobacteriota</taxon>
        <taxon>Syntrophia</taxon>
        <taxon>Syntrophales</taxon>
        <taxon>Syntrophaceae</taxon>
        <taxon>Syntrophus</taxon>
    </lineage>
</organism>
<dbReference type="HOGENOM" id="CLU_067821_5_1_7"/>
<dbReference type="KEGG" id="sat:SYN_03462"/>
<dbReference type="EMBL" id="CP000252">
    <property type="protein sequence ID" value="ABC76804.1"/>
    <property type="molecule type" value="Genomic_DNA"/>
</dbReference>
<protein>
    <submittedName>
        <fullName evidence="1">Hypothetical cytosolic protein</fullName>
    </submittedName>
</protein>
<proteinExistence type="predicted"/>
<keyword evidence="2" id="KW-1185">Reference proteome</keyword>
<reference evidence="1 2" key="1">
    <citation type="journal article" date="2007" name="Proc. Natl. Acad. Sci. U.S.A.">
        <title>The genome of Syntrophus aciditrophicus: life at the thermodynamic limit of microbial growth.</title>
        <authorList>
            <person name="McInerney M.J."/>
            <person name="Rohlin L."/>
            <person name="Mouttaki H."/>
            <person name="Kim U."/>
            <person name="Krupp R.S."/>
            <person name="Rios-Hernandez L."/>
            <person name="Sieber J."/>
            <person name="Struchtemeyer C.G."/>
            <person name="Bhattacharyya A."/>
            <person name="Campbell J.W."/>
            <person name="Gunsalus R.P."/>
        </authorList>
    </citation>
    <scope>NUCLEOTIDE SEQUENCE [LARGE SCALE GENOMIC DNA]</scope>
    <source>
        <strain evidence="1 2">SB</strain>
    </source>
</reference>
<dbReference type="AlphaFoldDB" id="Q2LRU6"/>
<evidence type="ECO:0000313" key="1">
    <source>
        <dbReference type="EMBL" id="ABC76804.1"/>
    </source>
</evidence>
<accession>Q2LRU6</accession>
<evidence type="ECO:0000313" key="2">
    <source>
        <dbReference type="Proteomes" id="UP000001933"/>
    </source>
</evidence>
<name>Q2LRU6_SYNAS</name>